<evidence type="ECO:0008006" key="9">
    <source>
        <dbReference type="Google" id="ProtNLM"/>
    </source>
</evidence>
<dbReference type="Pfam" id="PF03649">
    <property type="entry name" value="UPF0014"/>
    <property type="match status" value="1"/>
</dbReference>
<feature type="transmembrane region" description="Helical" evidence="6">
    <location>
        <begin position="97"/>
        <end position="121"/>
    </location>
</feature>
<evidence type="ECO:0000256" key="4">
    <source>
        <dbReference type="ARBA" id="ARBA00022989"/>
    </source>
</evidence>
<feature type="transmembrane region" description="Helical" evidence="6">
    <location>
        <begin position="14"/>
        <end position="33"/>
    </location>
</feature>
<dbReference type="AlphaFoldDB" id="A0A2Z6B347"/>
<comment type="subcellular location">
    <subcellularLocation>
        <location evidence="1">Membrane</location>
        <topology evidence="1">Multi-pass membrane protein</topology>
    </subcellularLocation>
</comment>
<dbReference type="EMBL" id="AP017378">
    <property type="protein sequence ID" value="BBD09840.1"/>
    <property type="molecule type" value="Genomic_DNA"/>
</dbReference>
<sequence>MTGTGPIAIGPEQLALTLVFVLVAGGISLAYNLGLHKSLAVGAVRTFVQLFLMGYALKYVFALEMGLLVVAVFAAMVAAAAHIVHGRVPERDVAFGLPVFGAMVATYMLVATTVTGVIIGADPWWEPRYFLPIGGMVAGNSMNALSISLERLFSSLRARREEIEMKLSLGADYREASNDIMREAIRAGMIPSINSLMGVGLVSIPGMMTGQIIAGADPAMACRYQIVVMLMIAAATALSSFIVVTIVRRMCFGADYHLLLRKDGD</sequence>
<evidence type="ECO:0000313" key="8">
    <source>
        <dbReference type="Proteomes" id="UP000269883"/>
    </source>
</evidence>
<evidence type="ECO:0000256" key="2">
    <source>
        <dbReference type="ARBA" id="ARBA00005268"/>
    </source>
</evidence>
<feature type="transmembrane region" description="Helical" evidence="6">
    <location>
        <begin position="133"/>
        <end position="153"/>
    </location>
</feature>
<dbReference type="GO" id="GO:0005886">
    <property type="term" value="C:plasma membrane"/>
    <property type="evidence" value="ECO:0007669"/>
    <property type="project" value="TreeGrafter"/>
</dbReference>
<keyword evidence="3 6" id="KW-0812">Transmembrane</keyword>
<gene>
    <name evidence="7" type="ORF">DFE_3114</name>
</gene>
<dbReference type="InterPro" id="IPR005226">
    <property type="entry name" value="UPF0014_fam"/>
</dbReference>
<feature type="transmembrane region" description="Helical" evidence="6">
    <location>
        <begin position="226"/>
        <end position="247"/>
    </location>
</feature>
<proteinExistence type="inferred from homology"/>
<dbReference type="PANTHER" id="PTHR30028:SF0">
    <property type="entry name" value="PROTEIN ALUMINUM SENSITIVE 3"/>
    <property type="match status" value="1"/>
</dbReference>
<feature type="transmembrane region" description="Helical" evidence="6">
    <location>
        <begin position="40"/>
        <end position="61"/>
    </location>
</feature>
<evidence type="ECO:0000256" key="5">
    <source>
        <dbReference type="ARBA" id="ARBA00023136"/>
    </source>
</evidence>
<evidence type="ECO:0000256" key="3">
    <source>
        <dbReference type="ARBA" id="ARBA00022692"/>
    </source>
</evidence>
<dbReference type="KEGG" id="dfl:DFE_3114"/>
<feature type="transmembrane region" description="Helical" evidence="6">
    <location>
        <begin position="67"/>
        <end position="85"/>
    </location>
</feature>
<reference evidence="7 8" key="1">
    <citation type="journal article" date="2018" name="Sci. Adv.">
        <title>Multi-heme cytochromes provide a pathway for survival in energy-limited environments.</title>
        <authorList>
            <person name="Deng X."/>
            <person name="Dohmae N."/>
            <person name="Nealson K.H."/>
            <person name="Hashimoto K."/>
            <person name="Okamoto A."/>
        </authorList>
    </citation>
    <scope>NUCLEOTIDE SEQUENCE [LARGE SCALE GENOMIC DNA]</scope>
    <source>
        <strain evidence="7 8">IS5</strain>
    </source>
</reference>
<keyword evidence="8" id="KW-1185">Reference proteome</keyword>
<evidence type="ECO:0000256" key="1">
    <source>
        <dbReference type="ARBA" id="ARBA00004141"/>
    </source>
</evidence>
<name>A0A2Z6B347_9BACT</name>
<comment type="similarity">
    <text evidence="2">Belongs to the UPF0014 family.</text>
</comment>
<dbReference type="RefSeq" id="WP_126380849.1">
    <property type="nucleotide sequence ID" value="NZ_AP017378.1"/>
</dbReference>
<dbReference type="PANTHER" id="PTHR30028">
    <property type="entry name" value="UPF0014 INNER MEMBRANE PROTEIN YBBM-RELATED"/>
    <property type="match status" value="1"/>
</dbReference>
<accession>A0A2Z6B347</accession>
<protein>
    <recommendedName>
        <fullName evidence="9">Iron export ABC transporter permease subunit FetB</fullName>
    </recommendedName>
</protein>
<evidence type="ECO:0000256" key="6">
    <source>
        <dbReference type="SAM" id="Phobius"/>
    </source>
</evidence>
<dbReference type="Proteomes" id="UP000269883">
    <property type="component" value="Chromosome"/>
</dbReference>
<keyword evidence="4 6" id="KW-1133">Transmembrane helix</keyword>
<keyword evidence="5 6" id="KW-0472">Membrane</keyword>
<dbReference type="OrthoDB" id="9791807at2"/>
<feature type="transmembrane region" description="Helical" evidence="6">
    <location>
        <begin position="196"/>
        <end position="214"/>
    </location>
</feature>
<organism evidence="7 8">
    <name type="scientific">Desulfovibrio ferrophilus</name>
    <dbReference type="NCBI Taxonomy" id="241368"/>
    <lineage>
        <taxon>Bacteria</taxon>
        <taxon>Pseudomonadati</taxon>
        <taxon>Thermodesulfobacteriota</taxon>
        <taxon>Desulfovibrionia</taxon>
        <taxon>Desulfovibrionales</taxon>
        <taxon>Desulfovibrionaceae</taxon>
        <taxon>Desulfovibrio</taxon>
    </lineage>
</organism>
<evidence type="ECO:0000313" key="7">
    <source>
        <dbReference type="EMBL" id="BBD09840.1"/>
    </source>
</evidence>